<name>A0AAW1TAK6_9CHLO</name>
<dbReference type="Proteomes" id="UP001485043">
    <property type="component" value="Unassembled WGS sequence"/>
</dbReference>
<reference evidence="2 3" key="1">
    <citation type="journal article" date="2024" name="Nat. Commun.">
        <title>Phylogenomics reveals the evolutionary origins of lichenization in chlorophyte algae.</title>
        <authorList>
            <person name="Puginier C."/>
            <person name="Libourel C."/>
            <person name="Otte J."/>
            <person name="Skaloud P."/>
            <person name="Haon M."/>
            <person name="Grisel S."/>
            <person name="Petersen M."/>
            <person name="Berrin J.G."/>
            <person name="Delaux P.M."/>
            <person name="Dal Grande F."/>
            <person name="Keller J."/>
        </authorList>
    </citation>
    <scope>NUCLEOTIDE SEQUENCE [LARGE SCALE GENOMIC DNA]</scope>
    <source>
        <strain evidence="2 3">SAG 2523</strain>
    </source>
</reference>
<dbReference type="AlphaFoldDB" id="A0AAW1TAK6"/>
<gene>
    <name evidence="2" type="ORF">WJX84_004522</name>
</gene>
<organism evidence="2 3">
    <name type="scientific">Apatococcus fuscideae</name>
    <dbReference type="NCBI Taxonomy" id="2026836"/>
    <lineage>
        <taxon>Eukaryota</taxon>
        <taxon>Viridiplantae</taxon>
        <taxon>Chlorophyta</taxon>
        <taxon>core chlorophytes</taxon>
        <taxon>Trebouxiophyceae</taxon>
        <taxon>Chlorellales</taxon>
        <taxon>Chlorellaceae</taxon>
        <taxon>Apatococcus</taxon>
    </lineage>
</organism>
<feature type="coiled-coil region" evidence="1">
    <location>
        <begin position="102"/>
        <end position="129"/>
    </location>
</feature>
<keyword evidence="3" id="KW-1185">Reference proteome</keyword>
<protein>
    <submittedName>
        <fullName evidence="2">Uncharacterized protein</fullName>
    </submittedName>
</protein>
<evidence type="ECO:0000313" key="3">
    <source>
        <dbReference type="Proteomes" id="UP001485043"/>
    </source>
</evidence>
<dbReference type="EMBL" id="JALJOV010000250">
    <property type="protein sequence ID" value="KAK9865424.1"/>
    <property type="molecule type" value="Genomic_DNA"/>
</dbReference>
<evidence type="ECO:0000256" key="1">
    <source>
        <dbReference type="SAM" id="Coils"/>
    </source>
</evidence>
<comment type="caution">
    <text evidence="2">The sequence shown here is derived from an EMBL/GenBank/DDBJ whole genome shotgun (WGS) entry which is preliminary data.</text>
</comment>
<proteinExistence type="predicted"/>
<keyword evidence="1" id="KW-0175">Coiled coil</keyword>
<accession>A0AAW1TAK6</accession>
<evidence type="ECO:0000313" key="2">
    <source>
        <dbReference type="EMBL" id="KAK9865424.1"/>
    </source>
</evidence>
<sequence length="450" mass="50405">MAVNADTMPTSNKLAQRQVVHSIFHILRSKPQPFTERKDLLESGVATECKDTVREDLQRARSFPGLLHGQDERGRSAWQYARPHAAHIPNSRERRTAQVKHHATQKDKIADAESKLQDLQRAVSRSLGEQGSLVMEHTGLEKQIAMMQQQDALTKKGQASPQPTPRKIDPNEMLEVPTADGFAMMRAGDVADTTAEEFHDIRRVFGKRVVPLLHKAKFSPSSQAGQEVAGLMASFSLLFSAKAQLNPHSAREVFLLKQPCEGPLPNTFWQGLIHYMALTGDQQQQLLKARRLYLSRQGQLLRARQSLISRLQASFSKSAGPTEVDILEKASREQELEKQLQANLEEDNSLFTQFCDEAKIQILSLWQRAIMGVHVWPRPFDALELCNYLAKEALEPASQELLSQHGQRQLRGPRTLRHAGSPAGALLEGLVRAESTDGKSWNTQGQDSRC</sequence>